<keyword evidence="2" id="KW-0812">Transmembrane</keyword>
<feature type="non-terminal residue" evidence="3">
    <location>
        <position position="1"/>
    </location>
</feature>
<sequence length="218" mass="22054">GFDEAAAGVPPAAPGPRIDPYGDRSSAATSAPVAPPPQEPCAPSGAPTAPSNAIGQYAVHRNRTYLIAVAALVLVILMAMMAVAMRSPRQDQGGQGAAPSTSAAPSTPGQSTSVVGAIPVESGSFTGTWQISSSRWDSNGLVIDMTITSTKGRLAFTTFAIDNASTGQTNGTGEMASGTVEDGRTTQGEVRFGKDRNDTTIVLADASGHQITALVVPA</sequence>
<reference evidence="3" key="1">
    <citation type="submission" date="2013-08" db="EMBL/GenBank/DDBJ databases">
        <authorList>
            <person name="Durkin A.S."/>
            <person name="Haft D.R."/>
            <person name="McCorrison J."/>
            <person name="Torralba M."/>
            <person name="Gillis M."/>
            <person name="Haft D.H."/>
            <person name="Methe B."/>
            <person name="Sutton G."/>
            <person name="Nelson K.E."/>
        </authorList>
    </citation>
    <scope>NUCLEOTIDE SEQUENCE [LARGE SCALE GENOMIC DNA]</scope>
    <source>
        <strain evidence="3">F0233</strain>
    </source>
</reference>
<dbReference type="RefSeq" id="WP_021797352.1">
    <property type="nucleotide sequence ID" value="NZ_ACVN02000153.1"/>
</dbReference>
<feature type="compositionally biased region" description="Low complexity" evidence="1">
    <location>
        <begin position="1"/>
        <end position="10"/>
    </location>
</feature>
<accession>U2QMT7</accession>
<gene>
    <name evidence="3" type="ORF">HMPREF0682_1926</name>
</gene>
<proteinExistence type="predicted"/>
<keyword evidence="2" id="KW-0472">Membrane</keyword>
<feature type="region of interest" description="Disordered" evidence="1">
    <location>
        <begin position="89"/>
        <end position="115"/>
    </location>
</feature>
<organism evidence="3 4">
    <name type="scientific">Propionibacterium acidifaciens F0233</name>
    <dbReference type="NCBI Taxonomy" id="553198"/>
    <lineage>
        <taxon>Bacteria</taxon>
        <taxon>Bacillati</taxon>
        <taxon>Actinomycetota</taxon>
        <taxon>Actinomycetes</taxon>
        <taxon>Propionibacteriales</taxon>
        <taxon>Propionibacteriaceae</taxon>
        <taxon>Propionibacterium</taxon>
    </lineage>
</organism>
<keyword evidence="2" id="KW-1133">Transmembrane helix</keyword>
<evidence type="ECO:0000256" key="2">
    <source>
        <dbReference type="SAM" id="Phobius"/>
    </source>
</evidence>
<dbReference type="EMBL" id="ACVN02000153">
    <property type="protein sequence ID" value="ERK57489.1"/>
    <property type="molecule type" value="Genomic_DNA"/>
</dbReference>
<protein>
    <submittedName>
        <fullName evidence="3">Uncharacterized protein</fullName>
    </submittedName>
</protein>
<feature type="transmembrane region" description="Helical" evidence="2">
    <location>
        <begin position="65"/>
        <end position="85"/>
    </location>
</feature>
<dbReference type="AlphaFoldDB" id="U2QMT7"/>
<feature type="compositionally biased region" description="Low complexity" evidence="1">
    <location>
        <begin position="97"/>
        <end position="113"/>
    </location>
</feature>
<feature type="region of interest" description="Disordered" evidence="1">
    <location>
        <begin position="1"/>
        <end position="48"/>
    </location>
</feature>
<evidence type="ECO:0000313" key="4">
    <source>
        <dbReference type="Proteomes" id="UP000017052"/>
    </source>
</evidence>
<name>U2QMT7_9ACTN</name>
<dbReference type="Proteomes" id="UP000017052">
    <property type="component" value="Unassembled WGS sequence"/>
</dbReference>
<evidence type="ECO:0000313" key="3">
    <source>
        <dbReference type="EMBL" id="ERK57489.1"/>
    </source>
</evidence>
<evidence type="ECO:0000256" key="1">
    <source>
        <dbReference type="SAM" id="MobiDB-lite"/>
    </source>
</evidence>
<comment type="caution">
    <text evidence="3">The sequence shown here is derived from an EMBL/GenBank/DDBJ whole genome shotgun (WGS) entry which is preliminary data.</text>
</comment>
<keyword evidence="4" id="KW-1185">Reference proteome</keyword>